<keyword evidence="2" id="KW-1185">Reference proteome</keyword>
<name>A0A2A6B832_PRIPA</name>
<sequence length="136" mass="16176">MSNHCLLLLLSSLFSASLAQITFNNEDIERVLQRQSDVERNETLLRLAGKYYVQYVATEEVEQLVREQKERWNYTQTFRANHAAALACRWPQVCGFRIEPNKKFPLIEMREAWWMVELHNWMLSLSIDTQKFIHEA</sequence>
<protein>
    <submittedName>
        <fullName evidence="1">Uncharacterized protein</fullName>
    </submittedName>
</protein>
<accession>A0A8R1YRG1</accession>
<reference evidence="2" key="1">
    <citation type="journal article" date="2008" name="Nat. Genet.">
        <title>The Pristionchus pacificus genome provides a unique perspective on nematode lifestyle and parasitism.</title>
        <authorList>
            <person name="Dieterich C."/>
            <person name="Clifton S.W."/>
            <person name="Schuster L.N."/>
            <person name="Chinwalla A."/>
            <person name="Delehaunty K."/>
            <person name="Dinkelacker I."/>
            <person name="Fulton L."/>
            <person name="Fulton R."/>
            <person name="Godfrey J."/>
            <person name="Minx P."/>
            <person name="Mitreva M."/>
            <person name="Roeseler W."/>
            <person name="Tian H."/>
            <person name="Witte H."/>
            <person name="Yang S.P."/>
            <person name="Wilson R.K."/>
            <person name="Sommer R.J."/>
        </authorList>
    </citation>
    <scope>NUCLEOTIDE SEQUENCE [LARGE SCALE GENOMIC DNA]</scope>
    <source>
        <strain evidence="2">PS312</strain>
    </source>
</reference>
<gene>
    <name evidence="1" type="primary">WBGene00273706</name>
</gene>
<dbReference type="AlphaFoldDB" id="A0A2A6B832"/>
<reference evidence="1" key="2">
    <citation type="submission" date="2022-06" db="UniProtKB">
        <authorList>
            <consortium name="EnsemblMetazoa"/>
        </authorList>
    </citation>
    <scope>IDENTIFICATION</scope>
    <source>
        <strain evidence="1">PS312</strain>
    </source>
</reference>
<dbReference type="Proteomes" id="UP000005239">
    <property type="component" value="Unassembled WGS sequence"/>
</dbReference>
<organism evidence="1 2">
    <name type="scientific">Pristionchus pacificus</name>
    <name type="common">Parasitic nematode worm</name>
    <dbReference type="NCBI Taxonomy" id="54126"/>
    <lineage>
        <taxon>Eukaryota</taxon>
        <taxon>Metazoa</taxon>
        <taxon>Ecdysozoa</taxon>
        <taxon>Nematoda</taxon>
        <taxon>Chromadorea</taxon>
        <taxon>Rhabditida</taxon>
        <taxon>Rhabditina</taxon>
        <taxon>Diplogasteromorpha</taxon>
        <taxon>Diplogasteroidea</taxon>
        <taxon>Neodiplogasteridae</taxon>
        <taxon>Pristionchus</taxon>
    </lineage>
</organism>
<evidence type="ECO:0000313" key="1">
    <source>
        <dbReference type="EnsemblMetazoa" id="PPA35337.1"/>
    </source>
</evidence>
<evidence type="ECO:0000313" key="2">
    <source>
        <dbReference type="Proteomes" id="UP000005239"/>
    </source>
</evidence>
<proteinExistence type="predicted"/>
<dbReference type="EnsemblMetazoa" id="PPA35337.1">
    <property type="protein sequence ID" value="PPA35337.1"/>
    <property type="gene ID" value="WBGene00273706"/>
</dbReference>
<accession>A0A2A6B832</accession>